<comment type="caution">
    <text evidence="2">The sequence shown here is derived from an EMBL/GenBank/DDBJ whole genome shotgun (WGS) entry which is preliminary data.</text>
</comment>
<evidence type="ECO:0000313" key="3">
    <source>
        <dbReference type="Proteomes" id="UP000295511"/>
    </source>
</evidence>
<dbReference type="RefSeq" id="WP_133205863.1">
    <property type="nucleotide sequence ID" value="NZ_SMRU01000026.1"/>
</dbReference>
<keyword evidence="1 2" id="KW-0456">Lyase</keyword>
<dbReference type="OrthoDB" id="3278073at2"/>
<accession>A0A4R5KAJ1</accession>
<dbReference type="PANTHER" id="PTHR10362">
    <property type="entry name" value="HISTIDINE AMMONIA-LYASE"/>
    <property type="match status" value="1"/>
</dbReference>
<proteinExistence type="predicted"/>
<reference evidence="2 3" key="1">
    <citation type="submission" date="2019-03" db="EMBL/GenBank/DDBJ databases">
        <title>Whole genome sequence of Arthrobacter sp JH1-1.</title>
        <authorList>
            <person name="Trinh H.N."/>
        </authorList>
    </citation>
    <scope>NUCLEOTIDE SEQUENCE [LARGE SCALE GENOMIC DNA]</scope>
    <source>
        <strain evidence="2 3">JH1-1</strain>
    </source>
</reference>
<gene>
    <name evidence="2" type="ORF">E1809_19270</name>
</gene>
<dbReference type="CDD" id="cd00332">
    <property type="entry name" value="PAL-HAL"/>
    <property type="match status" value="1"/>
</dbReference>
<sequence>MTSQQSLAKSATMLGGPELSCKQLVELARTRGDIQVDGVGAGRVAQSWAALNNAAETRPVYGRTTGVGANRSIRVEGPRGDKDVNLLRSHATGSGPRLSATEVRAGILVRLNQLLRGGAGMHPDITQALAEVLNTGNLPVVHSYGSIGTGDLSAFGEIAVGLMGEAELDNGHAESTWWPHEGDALPFISTNAMTIARACLVAERLNEWLTAYEAIAATSLLAVRGSLEAYSPEVGRARPHAGQVAVARDMRALLSGHAWDGQRVQDSYGFRAMPQVAGALKHALELLTGILDTELNAAAENPLVSVEGRDVFHNANFHTVELALALDHTKLALSSVAHLSLARLNDLSNPEMTGLDTFLAAGEPGSSGTMLLEYNAAAALARLRSSAQPATLGSVVISRGTEDHASFSTQAVEQLEASFEAATVVLACELLAATRAVLLQGRPPIPGTPLGDQFERARLLLAIEDPKDRSLGGDLERAIQHINLLTGSED</sequence>
<protein>
    <submittedName>
        <fullName evidence="2">Aromatic amino acid lyase</fullName>
    </submittedName>
</protein>
<dbReference type="GO" id="GO:0016841">
    <property type="term" value="F:ammonia-lyase activity"/>
    <property type="evidence" value="ECO:0007669"/>
    <property type="project" value="UniProtKB-ARBA"/>
</dbReference>
<dbReference type="Gene3D" id="1.20.200.10">
    <property type="entry name" value="Fumarase/aspartase (Central domain)"/>
    <property type="match status" value="1"/>
</dbReference>
<dbReference type="Proteomes" id="UP000295511">
    <property type="component" value="Unassembled WGS sequence"/>
</dbReference>
<name>A0A4R5KAJ1_9MICC</name>
<dbReference type="InterPro" id="IPR008948">
    <property type="entry name" value="L-Aspartase-like"/>
</dbReference>
<evidence type="ECO:0000256" key="1">
    <source>
        <dbReference type="ARBA" id="ARBA00023239"/>
    </source>
</evidence>
<keyword evidence="3" id="KW-1185">Reference proteome</keyword>
<dbReference type="SUPFAM" id="SSF48557">
    <property type="entry name" value="L-aspartase-like"/>
    <property type="match status" value="1"/>
</dbReference>
<dbReference type="EMBL" id="SMRU01000026">
    <property type="protein sequence ID" value="TDF91882.1"/>
    <property type="molecule type" value="Genomic_DNA"/>
</dbReference>
<dbReference type="AlphaFoldDB" id="A0A4R5KAJ1"/>
<dbReference type="Pfam" id="PF00221">
    <property type="entry name" value="Lyase_aromatic"/>
    <property type="match status" value="1"/>
</dbReference>
<evidence type="ECO:0000313" key="2">
    <source>
        <dbReference type="EMBL" id="TDF91882.1"/>
    </source>
</evidence>
<organism evidence="2 3">
    <name type="scientific">Arthrobacter terricola</name>
    <dbReference type="NCBI Taxonomy" id="2547396"/>
    <lineage>
        <taxon>Bacteria</taxon>
        <taxon>Bacillati</taxon>
        <taxon>Actinomycetota</taxon>
        <taxon>Actinomycetes</taxon>
        <taxon>Micrococcales</taxon>
        <taxon>Micrococcaceae</taxon>
        <taxon>Arthrobacter</taxon>
    </lineage>
</organism>
<dbReference type="InterPro" id="IPR001106">
    <property type="entry name" value="Aromatic_Lyase"/>
</dbReference>